<dbReference type="EMBL" id="JALNTZ010000005">
    <property type="protein sequence ID" value="KAJ3651198.1"/>
    <property type="molecule type" value="Genomic_DNA"/>
</dbReference>
<dbReference type="AlphaFoldDB" id="A0AA38I8L2"/>
<dbReference type="InterPro" id="IPR010562">
    <property type="entry name" value="Haemolymph_juvenile_hormone-bd"/>
</dbReference>
<evidence type="ECO:0000313" key="6">
    <source>
        <dbReference type="Proteomes" id="UP001168821"/>
    </source>
</evidence>
<proteinExistence type="inferred from homology"/>
<dbReference type="PANTHER" id="PTHR11008">
    <property type="entry name" value="PROTEIN TAKEOUT-LIKE PROTEIN"/>
    <property type="match status" value="1"/>
</dbReference>
<keyword evidence="1 4" id="KW-0732">Signal</keyword>
<feature type="chain" id="PRO_5041379346" description="Protein takeout" evidence="4">
    <location>
        <begin position="19"/>
        <end position="243"/>
    </location>
</feature>
<dbReference type="Gene3D" id="3.15.10.30">
    <property type="entry name" value="Haemolymph juvenile hormone binding protein"/>
    <property type="match status" value="1"/>
</dbReference>
<evidence type="ECO:0000256" key="2">
    <source>
        <dbReference type="ARBA" id="ARBA00023108"/>
    </source>
</evidence>
<dbReference type="FunFam" id="3.15.10.30:FF:000001">
    <property type="entry name" value="Takeout-like protein 1"/>
    <property type="match status" value="1"/>
</dbReference>
<dbReference type="InterPro" id="IPR038606">
    <property type="entry name" value="To_sf"/>
</dbReference>
<dbReference type="Proteomes" id="UP001168821">
    <property type="component" value="Unassembled WGS sequence"/>
</dbReference>
<reference evidence="5" key="1">
    <citation type="journal article" date="2023" name="G3 (Bethesda)">
        <title>Whole genome assemblies of Zophobas morio and Tenebrio molitor.</title>
        <authorList>
            <person name="Kaur S."/>
            <person name="Stinson S.A."/>
            <person name="diCenzo G.C."/>
        </authorList>
    </citation>
    <scope>NUCLEOTIDE SEQUENCE</scope>
    <source>
        <strain evidence="5">QUZm001</strain>
    </source>
</reference>
<comment type="similarity">
    <text evidence="3">Belongs to the TO family.</text>
</comment>
<keyword evidence="6" id="KW-1185">Reference proteome</keyword>
<protein>
    <recommendedName>
        <fullName evidence="7">Protein takeout</fullName>
    </recommendedName>
</protein>
<evidence type="ECO:0000256" key="1">
    <source>
        <dbReference type="ARBA" id="ARBA00022729"/>
    </source>
</evidence>
<comment type="caution">
    <text evidence="5">The sequence shown here is derived from an EMBL/GenBank/DDBJ whole genome shotgun (WGS) entry which is preliminary data.</text>
</comment>
<feature type="signal peptide" evidence="4">
    <location>
        <begin position="1"/>
        <end position="18"/>
    </location>
</feature>
<keyword evidence="2" id="KW-0090">Biological rhythms</keyword>
<accession>A0AA38I8L2</accession>
<evidence type="ECO:0000256" key="3">
    <source>
        <dbReference type="ARBA" id="ARBA00060902"/>
    </source>
</evidence>
<evidence type="ECO:0000313" key="5">
    <source>
        <dbReference type="EMBL" id="KAJ3651198.1"/>
    </source>
</evidence>
<evidence type="ECO:0000256" key="4">
    <source>
        <dbReference type="SAM" id="SignalP"/>
    </source>
</evidence>
<dbReference type="PANTHER" id="PTHR11008:SF32">
    <property type="entry name" value="CIRCADIAN CLOCK-CONTROLLED PROTEIN DAYWAKE-RELATED"/>
    <property type="match status" value="1"/>
</dbReference>
<organism evidence="5 6">
    <name type="scientific">Zophobas morio</name>
    <dbReference type="NCBI Taxonomy" id="2755281"/>
    <lineage>
        <taxon>Eukaryota</taxon>
        <taxon>Metazoa</taxon>
        <taxon>Ecdysozoa</taxon>
        <taxon>Arthropoda</taxon>
        <taxon>Hexapoda</taxon>
        <taxon>Insecta</taxon>
        <taxon>Pterygota</taxon>
        <taxon>Neoptera</taxon>
        <taxon>Endopterygota</taxon>
        <taxon>Coleoptera</taxon>
        <taxon>Polyphaga</taxon>
        <taxon>Cucujiformia</taxon>
        <taxon>Tenebrionidae</taxon>
        <taxon>Zophobas</taxon>
    </lineage>
</organism>
<evidence type="ECO:0008006" key="7">
    <source>
        <dbReference type="Google" id="ProtNLM"/>
    </source>
</evidence>
<dbReference type="Pfam" id="PF06585">
    <property type="entry name" value="JHBP"/>
    <property type="match status" value="1"/>
</dbReference>
<dbReference type="GO" id="GO:0005615">
    <property type="term" value="C:extracellular space"/>
    <property type="evidence" value="ECO:0007669"/>
    <property type="project" value="TreeGrafter"/>
</dbReference>
<sequence length="243" mass="27272">MNPAIFGYLLLLSACTCTKLPPTFKKCNRSQKDLNECLSKAVKDAIQQLTRPFREVGLPSLEPLEIPQLTIAAGTGALGLAQNFKNMKVYGFSKPEATKFELDLDKKVALLHCTFAEVKIVAEYDVNGKILVLPVYGKGTSTILMENVTALQTYIMEEYEKKGQKYLKVVEGNLVFTPGLVRFKLENLFDGNKRLGDNINTVMNENWQEVYNDVKSSYAEAFSQVLEIVFNNLLAKIPFDELL</sequence>
<dbReference type="SMART" id="SM00700">
    <property type="entry name" value="JHBP"/>
    <property type="match status" value="1"/>
</dbReference>
<dbReference type="GO" id="GO:0007623">
    <property type="term" value="P:circadian rhythm"/>
    <property type="evidence" value="ECO:0007669"/>
    <property type="project" value="UniProtKB-ARBA"/>
</dbReference>
<name>A0AA38I8L2_9CUCU</name>
<gene>
    <name evidence="5" type="ORF">Zmor_017250</name>
</gene>